<keyword evidence="1" id="KW-0472">Membrane</keyword>
<dbReference type="EMBL" id="AP023420">
    <property type="protein sequence ID" value="BCK83762.1"/>
    <property type="molecule type" value="Genomic_DNA"/>
</dbReference>
<proteinExistence type="predicted"/>
<accession>A0A810QC62</accession>
<evidence type="ECO:0000313" key="2">
    <source>
        <dbReference type="EMBL" id="BCK83762.1"/>
    </source>
</evidence>
<organism evidence="2 3">
    <name type="scientific">Pusillibacter faecalis</name>
    <dbReference type="NCBI Taxonomy" id="2714358"/>
    <lineage>
        <taxon>Bacteria</taxon>
        <taxon>Bacillati</taxon>
        <taxon>Bacillota</taxon>
        <taxon>Clostridia</taxon>
        <taxon>Eubacteriales</taxon>
        <taxon>Oscillospiraceae</taxon>
        <taxon>Pusillibacter</taxon>
    </lineage>
</organism>
<reference evidence="2" key="1">
    <citation type="submission" date="2020-09" db="EMBL/GenBank/DDBJ databases">
        <title>New species isolated from human feces.</title>
        <authorList>
            <person name="Kitahara M."/>
            <person name="Shigeno Y."/>
            <person name="Shime M."/>
            <person name="Matsumoto Y."/>
            <person name="Nakamura S."/>
            <person name="Motooka D."/>
            <person name="Fukuoka S."/>
            <person name="Nishikawa H."/>
            <person name="Benno Y."/>
        </authorList>
    </citation>
    <scope>NUCLEOTIDE SEQUENCE</scope>
    <source>
        <strain evidence="2">MM59</strain>
    </source>
</reference>
<dbReference type="KEGG" id="pfaa:MM59RIKEN_10810"/>
<dbReference type="Proteomes" id="UP000679848">
    <property type="component" value="Chromosome"/>
</dbReference>
<feature type="transmembrane region" description="Helical" evidence="1">
    <location>
        <begin position="47"/>
        <end position="69"/>
    </location>
</feature>
<dbReference type="RefSeq" id="WP_187028061.1">
    <property type="nucleotide sequence ID" value="NZ_AP023420.1"/>
</dbReference>
<protein>
    <submittedName>
        <fullName evidence="2">Uncharacterized protein</fullName>
    </submittedName>
</protein>
<name>A0A810QC62_9FIRM</name>
<evidence type="ECO:0000256" key="1">
    <source>
        <dbReference type="SAM" id="Phobius"/>
    </source>
</evidence>
<evidence type="ECO:0000313" key="3">
    <source>
        <dbReference type="Proteomes" id="UP000679848"/>
    </source>
</evidence>
<sequence>MPENTEARKRRQKRSAVIGVAAFALLQAAVAVCFGALRQIPDLPGWLSTLFLVLAVLPLALIVPALISLKERFQEIERGESYEASQY</sequence>
<keyword evidence="1" id="KW-0812">Transmembrane</keyword>
<dbReference type="AlphaFoldDB" id="A0A810QC62"/>
<gene>
    <name evidence="2" type="ORF">MM59RIKEN_10810</name>
</gene>
<keyword evidence="1" id="KW-1133">Transmembrane helix</keyword>
<keyword evidence="3" id="KW-1185">Reference proteome</keyword>